<dbReference type="SUPFAM" id="SSF52172">
    <property type="entry name" value="CheY-like"/>
    <property type="match status" value="1"/>
</dbReference>
<dbReference type="CDD" id="cd00082">
    <property type="entry name" value="HisKA"/>
    <property type="match status" value="1"/>
</dbReference>
<dbReference type="Proteomes" id="UP000318878">
    <property type="component" value="Unassembled WGS sequence"/>
</dbReference>
<evidence type="ECO:0000313" key="10">
    <source>
        <dbReference type="Proteomes" id="UP000318878"/>
    </source>
</evidence>
<dbReference type="PRINTS" id="PR00344">
    <property type="entry name" value="BCTRLSENSOR"/>
</dbReference>
<dbReference type="AlphaFoldDB" id="A0A5C5V9F6"/>
<accession>A0A5C5V9F6</accession>
<dbReference type="InterPro" id="IPR005467">
    <property type="entry name" value="His_kinase_dom"/>
</dbReference>
<dbReference type="InterPro" id="IPR001789">
    <property type="entry name" value="Sig_transdc_resp-reg_receiver"/>
</dbReference>
<feature type="domain" description="Histidine kinase" evidence="7">
    <location>
        <begin position="142"/>
        <end position="356"/>
    </location>
</feature>
<evidence type="ECO:0000256" key="3">
    <source>
        <dbReference type="ARBA" id="ARBA00022553"/>
    </source>
</evidence>
<dbReference type="Gene3D" id="3.40.50.2300">
    <property type="match status" value="1"/>
</dbReference>
<dbReference type="InterPro" id="IPR004358">
    <property type="entry name" value="Sig_transdc_His_kin-like_C"/>
</dbReference>
<evidence type="ECO:0000256" key="6">
    <source>
        <dbReference type="PROSITE-ProRule" id="PRU00169"/>
    </source>
</evidence>
<dbReference type="InterPro" id="IPR003594">
    <property type="entry name" value="HATPase_dom"/>
</dbReference>
<dbReference type="PROSITE" id="PS50110">
    <property type="entry name" value="RESPONSE_REGULATORY"/>
    <property type="match status" value="1"/>
</dbReference>
<comment type="caution">
    <text evidence="9">The sequence shown here is derived from an EMBL/GenBank/DDBJ whole genome shotgun (WGS) entry which is preliminary data.</text>
</comment>
<evidence type="ECO:0000259" key="8">
    <source>
        <dbReference type="PROSITE" id="PS50110"/>
    </source>
</evidence>
<dbReference type="InterPro" id="IPR036890">
    <property type="entry name" value="HATPase_C_sf"/>
</dbReference>
<feature type="domain" description="Response regulatory" evidence="8">
    <location>
        <begin position="2"/>
        <end position="119"/>
    </location>
</feature>
<evidence type="ECO:0000256" key="1">
    <source>
        <dbReference type="ARBA" id="ARBA00000085"/>
    </source>
</evidence>
<evidence type="ECO:0000256" key="2">
    <source>
        <dbReference type="ARBA" id="ARBA00012438"/>
    </source>
</evidence>
<dbReference type="Pfam" id="PF00072">
    <property type="entry name" value="Response_reg"/>
    <property type="match status" value="1"/>
</dbReference>
<keyword evidence="10" id="KW-1185">Reference proteome</keyword>
<dbReference type="PANTHER" id="PTHR42878">
    <property type="entry name" value="TWO-COMPONENT HISTIDINE KINASE"/>
    <property type="match status" value="1"/>
</dbReference>
<dbReference type="GO" id="GO:0007234">
    <property type="term" value="P:osmosensory signaling via phosphorelay pathway"/>
    <property type="evidence" value="ECO:0007669"/>
    <property type="project" value="TreeGrafter"/>
</dbReference>
<dbReference type="PANTHER" id="PTHR42878:SF15">
    <property type="entry name" value="BACTERIOPHYTOCHROME"/>
    <property type="match status" value="1"/>
</dbReference>
<dbReference type="CDD" id="cd00156">
    <property type="entry name" value="REC"/>
    <property type="match status" value="1"/>
</dbReference>
<dbReference type="GO" id="GO:0000155">
    <property type="term" value="F:phosphorelay sensor kinase activity"/>
    <property type="evidence" value="ECO:0007669"/>
    <property type="project" value="InterPro"/>
</dbReference>
<dbReference type="EC" id="2.7.13.3" evidence="2"/>
<dbReference type="SMART" id="SM00448">
    <property type="entry name" value="REC"/>
    <property type="match status" value="1"/>
</dbReference>
<protein>
    <recommendedName>
        <fullName evidence="2">histidine kinase</fullName>
        <ecNumber evidence="2">2.7.13.3</ecNumber>
    </recommendedName>
</protein>
<dbReference type="OrthoDB" id="9808408at2"/>
<dbReference type="RefSeq" id="WP_146431094.1">
    <property type="nucleotide sequence ID" value="NZ_SJPF01000002.1"/>
</dbReference>
<dbReference type="Pfam" id="PF00512">
    <property type="entry name" value="HisKA"/>
    <property type="match status" value="1"/>
</dbReference>
<evidence type="ECO:0000256" key="5">
    <source>
        <dbReference type="ARBA" id="ARBA00022777"/>
    </source>
</evidence>
<dbReference type="GO" id="GO:0030295">
    <property type="term" value="F:protein kinase activator activity"/>
    <property type="evidence" value="ECO:0007669"/>
    <property type="project" value="TreeGrafter"/>
</dbReference>
<dbReference type="SMART" id="SM00387">
    <property type="entry name" value="HATPase_c"/>
    <property type="match status" value="1"/>
</dbReference>
<sequence length="362" mass="40101">MHLLIIDDSLADTRLLQAMLSQAWPQRFDVAHSLSGTEGLHQLEESQFDAVFLDYRLEDAHDWEVLTKIRESGSDVPIIAISGQGNENVAVESLKLGAQDYLVKDTLTPDTVRRALSNAIEKVSLVRELAQRQRELTNFARMAAHDLQAPLRRITQLADFLHEDLEGKINEESASYVQMIGVNAERLQALVKSLIDFALHGDLRRPQEIASLEVAKEVALQNLVVPIEESGAIVECDCPLPAVCGDLVALGLLFQNLISNAIKFCRNAKPHVRISATREATGWRISVADNGIGIEPKNCESIFAPFQRLHTQKEFEGSGIGLAICKRIVQKHEGRIWAESEVGEGTTISFTIPDAEGEQIRN</sequence>
<gene>
    <name evidence="9" type="primary">cph1_6</name>
    <name evidence="9" type="ORF">Enr8_20730</name>
</gene>
<dbReference type="PROSITE" id="PS50109">
    <property type="entry name" value="HIS_KIN"/>
    <property type="match status" value="1"/>
</dbReference>
<organism evidence="9 10">
    <name type="scientific">Blastopirellula retiformator</name>
    <dbReference type="NCBI Taxonomy" id="2527970"/>
    <lineage>
        <taxon>Bacteria</taxon>
        <taxon>Pseudomonadati</taxon>
        <taxon>Planctomycetota</taxon>
        <taxon>Planctomycetia</taxon>
        <taxon>Pirellulales</taxon>
        <taxon>Pirellulaceae</taxon>
        <taxon>Blastopirellula</taxon>
    </lineage>
</organism>
<keyword evidence="3 6" id="KW-0597">Phosphoprotein</keyword>
<evidence type="ECO:0000313" key="9">
    <source>
        <dbReference type="EMBL" id="TWT34660.1"/>
    </source>
</evidence>
<dbReference type="InterPro" id="IPR003661">
    <property type="entry name" value="HisK_dim/P_dom"/>
</dbReference>
<dbReference type="InterPro" id="IPR011006">
    <property type="entry name" value="CheY-like_superfamily"/>
</dbReference>
<dbReference type="GO" id="GO:0000156">
    <property type="term" value="F:phosphorelay response regulator activity"/>
    <property type="evidence" value="ECO:0007669"/>
    <property type="project" value="TreeGrafter"/>
</dbReference>
<dbReference type="EMBL" id="SJPF01000002">
    <property type="protein sequence ID" value="TWT34660.1"/>
    <property type="molecule type" value="Genomic_DNA"/>
</dbReference>
<dbReference type="Gene3D" id="3.30.565.10">
    <property type="entry name" value="Histidine kinase-like ATPase, C-terminal domain"/>
    <property type="match status" value="1"/>
</dbReference>
<dbReference type="SUPFAM" id="SSF55874">
    <property type="entry name" value="ATPase domain of HSP90 chaperone/DNA topoisomerase II/histidine kinase"/>
    <property type="match status" value="1"/>
</dbReference>
<evidence type="ECO:0000259" key="7">
    <source>
        <dbReference type="PROSITE" id="PS50109"/>
    </source>
</evidence>
<dbReference type="InterPro" id="IPR050351">
    <property type="entry name" value="BphY/WalK/GraS-like"/>
</dbReference>
<name>A0A5C5V9F6_9BACT</name>
<reference evidence="9 10" key="1">
    <citation type="submission" date="2019-02" db="EMBL/GenBank/DDBJ databases">
        <title>Deep-cultivation of Planctomycetes and their phenomic and genomic characterization uncovers novel biology.</title>
        <authorList>
            <person name="Wiegand S."/>
            <person name="Jogler M."/>
            <person name="Boedeker C."/>
            <person name="Pinto D."/>
            <person name="Vollmers J."/>
            <person name="Rivas-Marin E."/>
            <person name="Kohn T."/>
            <person name="Peeters S.H."/>
            <person name="Heuer A."/>
            <person name="Rast P."/>
            <person name="Oberbeckmann S."/>
            <person name="Bunk B."/>
            <person name="Jeske O."/>
            <person name="Meyerdierks A."/>
            <person name="Storesund J.E."/>
            <person name="Kallscheuer N."/>
            <person name="Luecker S."/>
            <person name="Lage O.M."/>
            <person name="Pohl T."/>
            <person name="Merkel B.J."/>
            <person name="Hornburger P."/>
            <person name="Mueller R.-W."/>
            <person name="Bruemmer F."/>
            <person name="Labrenz M."/>
            <person name="Spormann A.M."/>
            <person name="Op Den Camp H."/>
            <person name="Overmann J."/>
            <person name="Amann R."/>
            <person name="Jetten M.S.M."/>
            <person name="Mascher T."/>
            <person name="Medema M.H."/>
            <person name="Devos D.P."/>
            <person name="Kaster A.-K."/>
            <person name="Ovreas L."/>
            <person name="Rohde M."/>
            <person name="Galperin M.Y."/>
            <person name="Jogler C."/>
        </authorList>
    </citation>
    <scope>NUCLEOTIDE SEQUENCE [LARGE SCALE GENOMIC DNA]</scope>
    <source>
        <strain evidence="9 10">Enr8</strain>
    </source>
</reference>
<dbReference type="FunFam" id="3.30.565.10:FF:000006">
    <property type="entry name" value="Sensor histidine kinase WalK"/>
    <property type="match status" value="1"/>
</dbReference>
<dbReference type="Gene3D" id="1.10.287.130">
    <property type="match status" value="1"/>
</dbReference>
<dbReference type="Pfam" id="PF02518">
    <property type="entry name" value="HATPase_c"/>
    <property type="match status" value="1"/>
</dbReference>
<dbReference type="SMART" id="SM00388">
    <property type="entry name" value="HisKA"/>
    <property type="match status" value="1"/>
</dbReference>
<keyword evidence="5" id="KW-0418">Kinase</keyword>
<comment type="catalytic activity">
    <reaction evidence="1">
        <text>ATP + protein L-histidine = ADP + protein N-phospho-L-histidine.</text>
        <dbReference type="EC" id="2.7.13.3"/>
    </reaction>
</comment>
<evidence type="ECO:0000256" key="4">
    <source>
        <dbReference type="ARBA" id="ARBA00022679"/>
    </source>
</evidence>
<proteinExistence type="predicted"/>
<keyword evidence="4 9" id="KW-0808">Transferase</keyword>
<feature type="modified residue" description="4-aspartylphosphate" evidence="6">
    <location>
        <position position="54"/>
    </location>
</feature>